<feature type="region of interest" description="Disordered" evidence="1">
    <location>
        <begin position="1"/>
        <end position="45"/>
    </location>
</feature>
<accession>A0A562PZ65</accession>
<proteinExistence type="predicted"/>
<gene>
    <name evidence="2" type="ORF">GO485_06240</name>
    <name evidence="3" type="ORF">IP92_00952</name>
</gene>
<keyword evidence="5" id="KW-1185">Reference proteome</keyword>
<feature type="compositionally biased region" description="Basic and acidic residues" evidence="1">
    <location>
        <begin position="269"/>
        <end position="280"/>
    </location>
</feature>
<evidence type="ECO:0000313" key="3">
    <source>
        <dbReference type="EMBL" id="TWI49731.1"/>
    </source>
</evidence>
<dbReference type="EMBL" id="CP046904">
    <property type="protein sequence ID" value="QGZ38694.1"/>
    <property type="molecule type" value="Genomic_DNA"/>
</dbReference>
<dbReference type="OrthoDB" id="8701435at2"/>
<reference evidence="3 4" key="1">
    <citation type="journal article" date="2015" name="Stand. Genomic Sci.">
        <title>Genomic Encyclopedia of Bacterial and Archaeal Type Strains, Phase III: the genomes of soil and plant-associated and newly described type strains.</title>
        <authorList>
            <person name="Whitman W.B."/>
            <person name="Woyke T."/>
            <person name="Klenk H.P."/>
            <person name="Zhou Y."/>
            <person name="Lilburn T.G."/>
            <person name="Beck B.J."/>
            <person name="De Vos P."/>
            <person name="Vandamme P."/>
            <person name="Eisen J.A."/>
            <person name="Garrity G."/>
            <person name="Hugenholtz P."/>
            <person name="Kyrpides N.C."/>
        </authorList>
    </citation>
    <scope>NUCLEOTIDE SEQUENCE [LARGE SCALE GENOMIC DNA]</scope>
    <source>
        <strain evidence="3 4">CGMCC 1.10685</strain>
    </source>
</reference>
<dbReference type="EMBL" id="VLKW01000002">
    <property type="protein sequence ID" value="TWI49731.1"/>
    <property type="molecule type" value="Genomic_DNA"/>
</dbReference>
<feature type="region of interest" description="Disordered" evidence="1">
    <location>
        <begin position="263"/>
        <end position="313"/>
    </location>
</feature>
<dbReference type="AlphaFoldDB" id="A0A562PZ65"/>
<reference evidence="2 5" key="3">
    <citation type="submission" date="2019-12" db="EMBL/GenBank/DDBJ databases">
        <title>Draft Genome Sequences of Six Type Strains of the Genus Massilia.</title>
        <authorList>
            <person name="Miess H."/>
            <person name="Frediansyah A."/>
            <person name="Goeker M."/>
            <person name="Gross H."/>
        </authorList>
    </citation>
    <scope>NUCLEOTIDE SEQUENCE [LARGE SCALE GENOMIC DNA]</scope>
    <source>
        <strain evidence="2 5">DSM 26639</strain>
    </source>
</reference>
<evidence type="ECO:0000313" key="5">
    <source>
        <dbReference type="Proteomes" id="UP000437862"/>
    </source>
</evidence>
<protein>
    <recommendedName>
        <fullName evidence="6">DUF5610 domain-containing protein</fullName>
    </recommendedName>
</protein>
<organism evidence="3 4">
    <name type="scientific">Pseudoduganella flava</name>
    <dbReference type="NCBI Taxonomy" id="871742"/>
    <lineage>
        <taxon>Bacteria</taxon>
        <taxon>Pseudomonadati</taxon>
        <taxon>Pseudomonadota</taxon>
        <taxon>Betaproteobacteria</taxon>
        <taxon>Burkholderiales</taxon>
        <taxon>Oxalobacteraceae</taxon>
        <taxon>Telluria group</taxon>
        <taxon>Pseudoduganella</taxon>
    </lineage>
</organism>
<dbReference type="Proteomes" id="UP000437862">
    <property type="component" value="Chromosome"/>
</dbReference>
<sequence length="313" mass="32215">MSSISPLGARQYQNTALAGSSQQPQRGNSAVQQTGAAKSSNVALSPGGVDLQQRVDALGNNTIDLAQQFLGSFAQKLLGDDAKSATIAFDSVALEASSSMAAGVMHAEGGGRVTDAAAFSLNESSHFLGKGTITLADGSKYDFEVEVQYEASMTAGASQDSEREKLIEQNPAMPLPAIEFPDIDWPGSLADLFKLMDKQVSGDVRGTDQQGVDGQGVGGQDGAGDKLGTLSLRLLKLVNSAEALDTYGPPDAKAAAKAYAAELAAGAGKEADKETTKDAIKTPVKTDQVDTPVKSAADIPLTISTNPPAPDEA</sequence>
<evidence type="ECO:0008006" key="6">
    <source>
        <dbReference type="Google" id="ProtNLM"/>
    </source>
</evidence>
<evidence type="ECO:0000313" key="2">
    <source>
        <dbReference type="EMBL" id="QGZ38694.1"/>
    </source>
</evidence>
<name>A0A562PZ65_9BURK</name>
<feature type="compositionally biased region" description="Polar residues" evidence="1">
    <location>
        <begin position="1"/>
        <end position="43"/>
    </location>
</feature>
<reference evidence="3" key="2">
    <citation type="submission" date="2019-07" db="EMBL/GenBank/DDBJ databases">
        <authorList>
            <person name="Whitman W."/>
            <person name="Huntemann M."/>
            <person name="Clum A."/>
            <person name="Pillay M."/>
            <person name="Palaniappan K."/>
            <person name="Varghese N."/>
            <person name="Mikhailova N."/>
            <person name="Stamatis D."/>
            <person name="Reddy T."/>
            <person name="Daum C."/>
            <person name="Shapiro N."/>
            <person name="Ivanova N."/>
            <person name="Kyrpides N."/>
            <person name="Woyke T."/>
        </authorList>
    </citation>
    <scope>NUCLEOTIDE SEQUENCE</scope>
    <source>
        <strain evidence="3">CGMCC 1.10685</strain>
    </source>
</reference>
<dbReference type="Proteomes" id="UP000315112">
    <property type="component" value="Unassembled WGS sequence"/>
</dbReference>
<dbReference type="RefSeq" id="WP_145873402.1">
    <property type="nucleotide sequence ID" value="NZ_CP046904.1"/>
</dbReference>
<evidence type="ECO:0000256" key="1">
    <source>
        <dbReference type="SAM" id="MobiDB-lite"/>
    </source>
</evidence>
<evidence type="ECO:0000313" key="4">
    <source>
        <dbReference type="Proteomes" id="UP000315112"/>
    </source>
</evidence>